<accession>A0A2R4BKN6</accession>
<evidence type="ECO:0000313" key="3">
    <source>
        <dbReference type="Proteomes" id="UP000241885"/>
    </source>
</evidence>
<name>A0A2R4BKN6_THAAR</name>
<dbReference type="Proteomes" id="UP000241885">
    <property type="component" value="Chromosome"/>
</dbReference>
<keyword evidence="2" id="KW-0969">Cilium</keyword>
<dbReference type="AlphaFoldDB" id="A0A2R4BKN6"/>
<organism evidence="2 3">
    <name type="scientific">Thauera aromatica K172</name>
    <dbReference type="NCBI Taxonomy" id="44139"/>
    <lineage>
        <taxon>Bacteria</taxon>
        <taxon>Pseudomonadati</taxon>
        <taxon>Pseudomonadota</taxon>
        <taxon>Betaproteobacteria</taxon>
        <taxon>Rhodocyclales</taxon>
        <taxon>Zoogloeaceae</taxon>
        <taxon>Thauera</taxon>
    </lineage>
</organism>
<keyword evidence="2" id="KW-0282">Flagellum</keyword>
<dbReference type="PROSITE" id="PS00330">
    <property type="entry name" value="HEMOLYSIN_CALCIUM"/>
    <property type="match status" value="1"/>
</dbReference>
<dbReference type="PRINTS" id="PR00313">
    <property type="entry name" value="CABNDNGRPT"/>
</dbReference>
<dbReference type="InterPro" id="IPR038255">
    <property type="entry name" value="PBS_linker_sf"/>
</dbReference>
<dbReference type="SUPFAM" id="SSF51120">
    <property type="entry name" value="beta-Roll"/>
    <property type="match status" value="1"/>
</dbReference>
<evidence type="ECO:0000313" key="2">
    <source>
        <dbReference type="EMBL" id="AVR87888.1"/>
    </source>
</evidence>
<dbReference type="Pfam" id="PF00353">
    <property type="entry name" value="HemolysinCabind"/>
    <property type="match status" value="2"/>
</dbReference>
<dbReference type="RefSeq" id="WP_107220210.1">
    <property type="nucleotide sequence ID" value="NZ_CP028339.1"/>
</dbReference>
<keyword evidence="3" id="KW-1185">Reference proteome</keyword>
<protein>
    <submittedName>
        <fullName evidence="2">Flagellar hook-length control protein FliK</fullName>
    </submittedName>
</protein>
<dbReference type="OrthoDB" id="480426at2"/>
<reference evidence="2 3" key="1">
    <citation type="submission" date="2018-03" db="EMBL/GenBank/DDBJ databases">
        <title>Complete genome sequence of Thauera aromatica, a model organism for studying aromatic compound degradation under denitrifying conditions.</title>
        <authorList>
            <person name="Lo H.-Y."/>
            <person name="Goris T."/>
            <person name="Boll M."/>
            <person name="Mueller J.A."/>
        </authorList>
    </citation>
    <scope>NUCLEOTIDE SEQUENCE [LARGE SCALE GENOMIC DNA]</scope>
    <source>
        <strain evidence="2 3">K172</strain>
    </source>
</reference>
<dbReference type="KEGG" id="tak:Tharo_0946"/>
<dbReference type="Gene3D" id="1.10.3130.20">
    <property type="entry name" value="Phycobilisome linker domain"/>
    <property type="match status" value="1"/>
</dbReference>
<evidence type="ECO:0000259" key="1">
    <source>
        <dbReference type="Pfam" id="PF13946"/>
    </source>
</evidence>
<dbReference type="Pfam" id="PF13946">
    <property type="entry name" value="DUF4214"/>
    <property type="match status" value="1"/>
</dbReference>
<gene>
    <name evidence="2" type="ORF">Tharo_0946</name>
</gene>
<dbReference type="InterPro" id="IPR001343">
    <property type="entry name" value="Hemolysn_Ca-bd"/>
</dbReference>
<dbReference type="InterPro" id="IPR025282">
    <property type="entry name" value="DUF4214"/>
</dbReference>
<feature type="domain" description="DUF4214" evidence="1">
    <location>
        <begin position="8"/>
        <end position="41"/>
    </location>
</feature>
<dbReference type="InterPro" id="IPR011049">
    <property type="entry name" value="Serralysin-like_metalloprot_C"/>
</dbReference>
<dbReference type="GO" id="GO:0005509">
    <property type="term" value="F:calcium ion binding"/>
    <property type="evidence" value="ECO:0007669"/>
    <property type="project" value="InterPro"/>
</dbReference>
<sequence>MATVSEQIQQIYIGLLGRAADQAGLDYWTNEIETGVLTIEQLRANIVNEQPEYIAGQGSMTRAQAVADLYENLFNRLPDAQGLEYWVNGEGSSVNVDQLVLALIDGASAADQLVLDNKTEVAEYYTAAAGDDYTKEAATGAVDDVNATRDSVEDAIDAIDAGTIATGETFKLTTGIDQGAAFVGTSGNDTFNALDGAAAAATFTALDSIDGGAGTDTLNIIQTTAVAAVPSAVVKNIETANVTSGADVNIDTTAWTGLTQLNVTSAATAAETITAATTTGVSITNSTAFDVNVVGGGLVGSVTTGATGTITIGKAGGGAGVAADANAFTSVSIKGGNAAFVTDNSGTTGAIGTKLTAVTVDGTAGTVALAGDAIADVTVKNGVAATAVTVTNAATADQTLNLTLDNNAAGVNVVDATAKTVTVTATGTKASTIDLTIAGATALTTAGAADLTLATVAEDYAALKTLTINNTGAFNADLSAANSASAAALTSIVATASTGANTLAIDATKTTYAGGSGVDTVAVVAAATKTVDGGAGTADVINLAGVGGTLLTAATAAKITNFEVLSTTGGSGNFDVALLTGITGLTQGVLGGAVVYNNVAAGTGLKVTASAGNTTAYNLANVLGTTDVFNLTVSSAAAVDTGAITANGVETINVASTDTDTTQHQNTVSLASNALKSVVFTGNAGVALTAADTTITSVDASALSLTGTVAANGGFTWTSGAVTDNLVVKGSATGGDNIDVSLAATATKTVTVTTYAGTNTIDGSDTLVNNITGGTGADTIIGGAAADVIVGGGGADVITGGAGADKITISGNTATVTIAAIGDSGANTSDSIQVAELTSTFDVVIGATAGTKIDLAAIDNTFATADLVLNGTNLAGQDDKIVFVNGTYNADAGTFTYAANGPDTVVTYDTTVAAGTAYESIILVGVDAGATTSAAAGIITLA</sequence>
<dbReference type="InterPro" id="IPR018511">
    <property type="entry name" value="Hemolysin-typ_Ca-bd_CS"/>
</dbReference>
<proteinExistence type="predicted"/>
<dbReference type="Gene3D" id="2.150.10.10">
    <property type="entry name" value="Serralysin-like metalloprotease, C-terminal"/>
    <property type="match status" value="1"/>
</dbReference>
<dbReference type="EMBL" id="CP028339">
    <property type="protein sequence ID" value="AVR87888.1"/>
    <property type="molecule type" value="Genomic_DNA"/>
</dbReference>
<keyword evidence="2" id="KW-0966">Cell projection</keyword>